<dbReference type="AlphaFoldDB" id="A0AAV9NQS7"/>
<name>A0AAV9NQS7_9EURO</name>
<feature type="repeat" description="WD" evidence="1">
    <location>
        <begin position="184"/>
        <end position="222"/>
    </location>
</feature>
<keyword evidence="1" id="KW-0853">WD repeat</keyword>
<proteinExistence type="predicted"/>
<evidence type="ECO:0000256" key="2">
    <source>
        <dbReference type="SAM" id="MobiDB-lite"/>
    </source>
</evidence>
<dbReference type="Proteomes" id="UP001358417">
    <property type="component" value="Unassembled WGS sequence"/>
</dbReference>
<keyword evidence="4" id="KW-1185">Reference proteome</keyword>
<feature type="region of interest" description="Disordered" evidence="2">
    <location>
        <begin position="393"/>
        <end position="425"/>
    </location>
</feature>
<feature type="compositionally biased region" description="Basic residues" evidence="2">
    <location>
        <begin position="668"/>
        <end position="677"/>
    </location>
</feature>
<protein>
    <submittedName>
        <fullName evidence="3">Uncharacterized protein</fullName>
    </submittedName>
</protein>
<feature type="compositionally biased region" description="Acidic residues" evidence="2">
    <location>
        <begin position="310"/>
        <end position="319"/>
    </location>
</feature>
<sequence length="751" mass="83061">MGRRAQLAIAPALANPNAQGYIDFHRPHSINHLIVDDLGTEEILLLATDSGNITAYYTKSIEEAIRRQPFRFTTSATGDLTDVRPFFSEWVYESAWGLSIHTRARMIAVSANTPHHIPKDDPCAKVTVFAFALSGGDYPAGPSLDGDDDYNDTDQYLEWHEWDVFDDIETPPRDKNYKITLAGLEGHDANIPSVAFVNTEQDLRGKWLISTDIDGNTKVWQIWRGLCHKDWNFAEKNIRAGWLRRREGGWAVAALDSRCFRTARSMEEFCGHSRAPSYHGHAGTESYDITNIVRLRTPGNSHAHPLMVENSDDSDDLADSEQAADFWSDSDDIIDDDTDGFPTYQLGSNPIEPIAFQNSQATNSSFVSSIPASSIGSDHTEDPAVLTMVEVHEDDSMSGEGDENQRESSSDELTEDLSSSDHRSITSLSSLAQQNQQVVEDDAVLLLPTSVSSIEVGSPRKGPVSSATTIPRPRTRRNSENPTVPDIPLLHCSASNLRMLRGPDAQSPHLFCANILKQALPPIIERGGLGNFERLNIIQQIPELGIVIVASQIGRCAVCSLTRNGKTGTLGLRVDWILPTRKQESKMLRPVRPLLGIATSPVQGRTSEQRKSQSPDADDSITWGSDGVLDGVSITFDPVMLGLKDRDHGSSENLGSSDEDEAESSSRGARRAKRKRLSPTGKGARPSQYSSEYRKWTIPAHAESWETTENSRRYRLMLTYSDFTVFTYELSRGVERDDMAQGEVSSLDLVD</sequence>
<dbReference type="RefSeq" id="XP_064710677.1">
    <property type="nucleotide sequence ID" value="XM_064851674.1"/>
</dbReference>
<dbReference type="InterPro" id="IPR001680">
    <property type="entry name" value="WD40_rpt"/>
</dbReference>
<accession>A0AAV9NQS7</accession>
<evidence type="ECO:0000256" key="1">
    <source>
        <dbReference type="PROSITE-ProRule" id="PRU00221"/>
    </source>
</evidence>
<dbReference type="InterPro" id="IPR014839">
    <property type="entry name" value="Crt10"/>
</dbReference>
<feature type="region of interest" description="Disordered" evidence="2">
    <location>
        <begin position="300"/>
        <end position="346"/>
    </location>
</feature>
<feature type="region of interest" description="Disordered" evidence="2">
    <location>
        <begin position="455"/>
        <end position="487"/>
    </location>
</feature>
<dbReference type="PROSITE" id="PS50082">
    <property type="entry name" value="WD_REPEATS_2"/>
    <property type="match status" value="1"/>
</dbReference>
<gene>
    <name evidence="3" type="ORF">LTR84_008124</name>
</gene>
<dbReference type="Pfam" id="PF08728">
    <property type="entry name" value="CRT10"/>
    <property type="match status" value="1"/>
</dbReference>
<organism evidence="3 4">
    <name type="scientific">Exophiala bonariae</name>
    <dbReference type="NCBI Taxonomy" id="1690606"/>
    <lineage>
        <taxon>Eukaryota</taxon>
        <taxon>Fungi</taxon>
        <taxon>Dikarya</taxon>
        <taxon>Ascomycota</taxon>
        <taxon>Pezizomycotina</taxon>
        <taxon>Eurotiomycetes</taxon>
        <taxon>Chaetothyriomycetidae</taxon>
        <taxon>Chaetothyriales</taxon>
        <taxon>Herpotrichiellaceae</taxon>
        <taxon>Exophiala</taxon>
    </lineage>
</organism>
<evidence type="ECO:0000313" key="4">
    <source>
        <dbReference type="Proteomes" id="UP001358417"/>
    </source>
</evidence>
<feature type="region of interest" description="Disordered" evidence="2">
    <location>
        <begin position="590"/>
        <end position="624"/>
    </location>
</feature>
<feature type="compositionally biased region" description="Acidic residues" evidence="2">
    <location>
        <begin position="328"/>
        <end position="339"/>
    </location>
</feature>
<evidence type="ECO:0000313" key="3">
    <source>
        <dbReference type="EMBL" id="KAK5061580.1"/>
    </source>
</evidence>
<dbReference type="EMBL" id="JAVRRD010000003">
    <property type="protein sequence ID" value="KAK5061580.1"/>
    <property type="molecule type" value="Genomic_DNA"/>
</dbReference>
<feature type="region of interest" description="Disordered" evidence="2">
    <location>
        <begin position="645"/>
        <end position="691"/>
    </location>
</feature>
<dbReference type="GeneID" id="89976289"/>
<comment type="caution">
    <text evidence="3">The sequence shown here is derived from an EMBL/GenBank/DDBJ whole genome shotgun (WGS) entry which is preliminary data.</text>
</comment>
<reference evidence="3 4" key="1">
    <citation type="submission" date="2023-08" db="EMBL/GenBank/DDBJ databases">
        <title>Black Yeasts Isolated from many extreme environments.</title>
        <authorList>
            <person name="Coleine C."/>
            <person name="Stajich J.E."/>
            <person name="Selbmann L."/>
        </authorList>
    </citation>
    <scope>NUCLEOTIDE SEQUENCE [LARGE SCALE GENOMIC DNA]</scope>
    <source>
        <strain evidence="3 4">CCFEE 5792</strain>
    </source>
</reference>